<feature type="region of interest" description="Disordered" evidence="5">
    <location>
        <begin position="16"/>
        <end position="64"/>
    </location>
</feature>
<dbReference type="PROSITE" id="PS51891">
    <property type="entry name" value="CENP_V_GFA"/>
    <property type="match status" value="1"/>
</dbReference>
<dbReference type="SUPFAM" id="SSF51316">
    <property type="entry name" value="Mss4-like"/>
    <property type="match status" value="1"/>
</dbReference>
<dbReference type="Gene3D" id="3.90.1590.10">
    <property type="entry name" value="glutathione-dependent formaldehyde- activating enzyme (gfa)"/>
    <property type="match status" value="1"/>
</dbReference>
<name>A0A2I1CH83_ASPN1</name>
<keyword evidence="4" id="KW-0456">Lyase</keyword>
<protein>
    <submittedName>
        <fullName evidence="7">DUF636 domain protein</fullName>
    </submittedName>
</protein>
<dbReference type="RefSeq" id="XP_024685559.1">
    <property type="nucleotide sequence ID" value="XM_024831633.1"/>
</dbReference>
<accession>A0A2I1CH83</accession>
<dbReference type="InterPro" id="IPR006913">
    <property type="entry name" value="CENP-V/GFA"/>
</dbReference>
<dbReference type="Proteomes" id="UP000234474">
    <property type="component" value="Unassembled WGS sequence"/>
</dbReference>
<evidence type="ECO:0000256" key="5">
    <source>
        <dbReference type="SAM" id="MobiDB-lite"/>
    </source>
</evidence>
<dbReference type="InterPro" id="IPR011057">
    <property type="entry name" value="Mss4-like_sf"/>
</dbReference>
<dbReference type="Pfam" id="PF04828">
    <property type="entry name" value="GFA"/>
    <property type="match status" value="1"/>
</dbReference>
<dbReference type="OrthoDB" id="6329284at2759"/>
<evidence type="ECO:0000256" key="2">
    <source>
        <dbReference type="ARBA" id="ARBA00022723"/>
    </source>
</evidence>
<dbReference type="GO" id="GO:0016846">
    <property type="term" value="F:carbon-sulfur lyase activity"/>
    <property type="evidence" value="ECO:0007669"/>
    <property type="project" value="InterPro"/>
</dbReference>
<evidence type="ECO:0000256" key="1">
    <source>
        <dbReference type="ARBA" id="ARBA00005495"/>
    </source>
</evidence>
<keyword evidence="8" id="KW-1185">Reference proteome</keyword>
<reference evidence="8" key="1">
    <citation type="journal article" date="2018" name="Proc. Natl. Acad. Sci. U.S.A.">
        <title>Linking secondary metabolites to gene clusters through genome sequencing of six diverse Aspergillus species.</title>
        <authorList>
            <person name="Kaerboelling I."/>
            <person name="Vesth T.C."/>
            <person name="Frisvad J.C."/>
            <person name="Nybo J.L."/>
            <person name="Theobald S."/>
            <person name="Kuo A."/>
            <person name="Bowyer P."/>
            <person name="Matsuda Y."/>
            <person name="Mondo S."/>
            <person name="Lyhne E.K."/>
            <person name="Kogle M.E."/>
            <person name="Clum A."/>
            <person name="Lipzen A."/>
            <person name="Salamov A."/>
            <person name="Ngan C.Y."/>
            <person name="Daum C."/>
            <person name="Chiniquy J."/>
            <person name="Barry K."/>
            <person name="LaButti K."/>
            <person name="Haridas S."/>
            <person name="Simmons B.A."/>
            <person name="Magnuson J.K."/>
            <person name="Mortensen U.H."/>
            <person name="Larsen T.O."/>
            <person name="Grigoriev I.V."/>
            <person name="Baker S.E."/>
            <person name="Andersen M.R."/>
        </authorList>
    </citation>
    <scope>NUCLEOTIDE SEQUENCE [LARGE SCALE GENOMIC DNA]</scope>
    <source>
        <strain evidence="8">IBT 16806</strain>
    </source>
</reference>
<dbReference type="VEuPathDB" id="FungiDB:P174DRAFT_510086"/>
<dbReference type="PANTHER" id="PTHR33337:SF40">
    <property type="entry name" value="CENP-V_GFA DOMAIN-CONTAINING PROTEIN-RELATED"/>
    <property type="match status" value="1"/>
</dbReference>
<keyword evidence="2" id="KW-0479">Metal-binding</keyword>
<keyword evidence="3" id="KW-0862">Zinc</keyword>
<feature type="domain" description="CENP-V/GFA" evidence="6">
    <location>
        <begin position="68"/>
        <end position="197"/>
    </location>
</feature>
<organism evidence="7 8">
    <name type="scientific">Aspergillus novofumigatus (strain IBT 16806)</name>
    <dbReference type="NCBI Taxonomy" id="1392255"/>
    <lineage>
        <taxon>Eukaryota</taxon>
        <taxon>Fungi</taxon>
        <taxon>Dikarya</taxon>
        <taxon>Ascomycota</taxon>
        <taxon>Pezizomycotina</taxon>
        <taxon>Eurotiomycetes</taxon>
        <taxon>Eurotiomycetidae</taxon>
        <taxon>Eurotiales</taxon>
        <taxon>Aspergillaceae</taxon>
        <taxon>Aspergillus</taxon>
        <taxon>Aspergillus subgen. Fumigati</taxon>
    </lineage>
</organism>
<evidence type="ECO:0000313" key="7">
    <source>
        <dbReference type="EMBL" id="PKX96964.1"/>
    </source>
</evidence>
<feature type="compositionally biased region" description="Basic residues" evidence="5">
    <location>
        <begin position="50"/>
        <end position="61"/>
    </location>
</feature>
<comment type="caution">
    <text evidence="7">The sequence shown here is derived from an EMBL/GenBank/DDBJ whole genome shotgun (WGS) entry which is preliminary data.</text>
</comment>
<evidence type="ECO:0000256" key="3">
    <source>
        <dbReference type="ARBA" id="ARBA00022833"/>
    </source>
</evidence>
<dbReference type="GO" id="GO:0046872">
    <property type="term" value="F:metal ion binding"/>
    <property type="evidence" value="ECO:0007669"/>
    <property type="project" value="UniProtKB-KW"/>
</dbReference>
<proteinExistence type="inferred from homology"/>
<dbReference type="AlphaFoldDB" id="A0A2I1CH83"/>
<dbReference type="OMA" id="CACRHIS"/>
<dbReference type="PANTHER" id="PTHR33337">
    <property type="entry name" value="GFA DOMAIN-CONTAINING PROTEIN"/>
    <property type="match status" value="1"/>
</dbReference>
<evidence type="ECO:0000256" key="4">
    <source>
        <dbReference type="ARBA" id="ARBA00023239"/>
    </source>
</evidence>
<dbReference type="EMBL" id="MSZS01000002">
    <property type="protein sequence ID" value="PKX96964.1"/>
    <property type="molecule type" value="Genomic_DNA"/>
</dbReference>
<dbReference type="GeneID" id="36538970"/>
<sequence>MIQGCVRSTPYNTRMTPHDVYHASSKSSTHGSYLDGSKNVNNPQFISNRRGQHRTTPRPSHKMPSDLITGSCACHHITYTASQPPSNVTNCHCTTCRKQSGAPYQSWATFAPGSLTWDKNQLPSFRRSSAFATRGFCPKCGSSVSMQYDYEPELLSVTTGSIDSAHQAKIPKPSCYLFLQEKVAWFDLPDDGAERWDQFSPDMAESLENLQTKSS</sequence>
<feature type="compositionally biased region" description="Polar residues" evidence="5">
    <location>
        <begin position="38"/>
        <end position="49"/>
    </location>
</feature>
<evidence type="ECO:0000259" key="6">
    <source>
        <dbReference type="PROSITE" id="PS51891"/>
    </source>
</evidence>
<gene>
    <name evidence="7" type="ORF">P174DRAFT_510086</name>
</gene>
<evidence type="ECO:0000313" key="8">
    <source>
        <dbReference type="Proteomes" id="UP000234474"/>
    </source>
</evidence>
<comment type="similarity">
    <text evidence="1">Belongs to the Gfa family.</text>
</comment>
<dbReference type="STRING" id="1392255.A0A2I1CH83"/>